<reference evidence="2 3" key="1">
    <citation type="submission" date="2020-08" db="EMBL/GenBank/DDBJ databases">
        <title>Sequencing the genomes of 1000 actinobacteria strains.</title>
        <authorList>
            <person name="Klenk H.-P."/>
        </authorList>
    </citation>
    <scope>NUCLEOTIDE SEQUENCE [LARGE SCALE GENOMIC DNA]</scope>
    <source>
        <strain evidence="2 3">DSM 45823</strain>
    </source>
</reference>
<dbReference type="RefSeq" id="WP_182706785.1">
    <property type="nucleotide sequence ID" value="NZ_JACJII010000001.1"/>
</dbReference>
<comment type="caution">
    <text evidence="2">The sequence shown here is derived from an EMBL/GenBank/DDBJ whole genome shotgun (WGS) entry which is preliminary data.</text>
</comment>
<evidence type="ECO:0000256" key="1">
    <source>
        <dbReference type="SAM" id="MobiDB-lite"/>
    </source>
</evidence>
<proteinExistence type="predicted"/>
<gene>
    <name evidence="2" type="ORF">HNR21_004562</name>
</gene>
<feature type="compositionally biased region" description="Pro residues" evidence="1">
    <location>
        <begin position="568"/>
        <end position="578"/>
    </location>
</feature>
<keyword evidence="3" id="KW-1185">Reference proteome</keyword>
<feature type="compositionally biased region" description="Pro residues" evidence="1">
    <location>
        <begin position="641"/>
        <end position="660"/>
    </location>
</feature>
<feature type="compositionally biased region" description="Gly residues" evidence="1">
    <location>
        <begin position="579"/>
        <end position="588"/>
    </location>
</feature>
<dbReference type="EMBL" id="JACJII010000001">
    <property type="protein sequence ID" value="MBA9005680.1"/>
    <property type="molecule type" value="Genomic_DNA"/>
</dbReference>
<sequence>MSWQAAGPGPGTGTDDPFSTVEAEVRAMVSAPWWAAAPPMQRAEAITSRMLAGAGEWWLFGAWGRWYRCGLDGGWQPCPPPSDPSARRRVFTAPRGAGNPPVPPQLLPTGPDLAAGPVATAALLGPPPDPAVVARIEQIQINALGVNAAQFALADPTFQPHTPSTLAAAWGALLWCAGAPVTLDEHPLVRLFAAYLTTPADRLRWMTPPDLATLVGYYTGRLVAGDWAGATAIARVMHDVAAALRADARFSPGADALAAITAASLPLVQHDMAAARYGPAAVLTEWRRRCPAEHALPMVRDASPGEFLRLALYDLQLLVVRLTGRPMDHGEVRRAAAALLAADLHAAPAAVHAVLPWLDGDGARTVQAVLTDPQHPGRRLWPRDGRLPDELRAGDATALQDLLATTYTLGLTWCRLAGGPPPPTGFAVAAAAAAALADGPPAAPRGTGELTPWQIIEAARAHMASERAAAPVPPPVPPADQTPPPPPVAEPRHTPPPGVPPAAETAVAGPDAFQPAPPPPQAETGGHDPYPPHPPYPPPAHDPAGGRPDPYDRMPPPGPAADQDAHQPYPPYPPPPGDAPGGGTGGSDAFGHAQPSAGAAEGEGFPRIPPPPPPSSPPDPWGAGQGGASPAAFAHDGPQTPQAPPGAEPAQPVEPFPPPADATVAEQPSWQAGEAPPTTRYRMADNPPPAPSSSASSAVPSAPAAGRPDLEGVRIAEAYGIRFLCGEEDVERLLSEVRRRGKWAQRLRGQEVSSASMPALLLVGEPSTGQRRLGRMVAKALAEVEVSSGRLHGLHADELRDRGPDGLRAVLAEHSGHTLLLEGLDRLLLDDAAGPAYATALYRARAEGVSDTALLATCAPDRRADLAAAAPEVVTDLRAVRMPDLADPTLRRALLALLADERRLVLNAGAWRIVERDLPGLRGRGRLTGARLIEAYLDHACNRNLGRAVATQAIGDAGALELTGADFEGLAAELSGP</sequence>
<feature type="compositionally biased region" description="Pro residues" evidence="1">
    <location>
        <begin position="471"/>
        <end position="500"/>
    </location>
</feature>
<feature type="compositionally biased region" description="Pro residues" evidence="1">
    <location>
        <begin position="607"/>
        <end position="620"/>
    </location>
</feature>
<feature type="region of interest" description="Disordered" evidence="1">
    <location>
        <begin position="463"/>
        <end position="707"/>
    </location>
</feature>
<accession>A0A7W3N178</accession>
<name>A0A7W3N178_9ACTN</name>
<organism evidence="2 3">
    <name type="scientific">Thermomonospora cellulosilytica</name>
    <dbReference type="NCBI Taxonomy" id="1411118"/>
    <lineage>
        <taxon>Bacteria</taxon>
        <taxon>Bacillati</taxon>
        <taxon>Actinomycetota</taxon>
        <taxon>Actinomycetes</taxon>
        <taxon>Streptosporangiales</taxon>
        <taxon>Thermomonosporaceae</taxon>
        <taxon>Thermomonospora</taxon>
    </lineage>
</organism>
<feature type="region of interest" description="Disordered" evidence="1">
    <location>
        <begin position="79"/>
        <end position="103"/>
    </location>
</feature>
<protein>
    <submittedName>
        <fullName evidence="2">Uncharacterized protein</fullName>
    </submittedName>
</protein>
<evidence type="ECO:0000313" key="3">
    <source>
        <dbReference type="Proteomes" id="UP000539313"/>
    </source>
</evidence>
<feature type="compositionally biased region" description="Pro residues" evidence="1">
    <location>
        <begin position="529"/>
        <end position="541"/>
    </location>
</feature>
<dbReference type="AlphaFoldDB" id="A0A7W3N178"/>
<dbReference type="SUPFAM" id="SSF52540">
    <property type="entry name" value="P-loop containing nucleoside triphosphate hydrolases"/>
    <property type="match status" value="1"/>
</dbReference>
<dbReference type="Proteomes" id="UP000539313">
    <property type="component" value="Unassembled WGS sequence"/>
</dbReference>
<evidence type="ECO:0000313" key="2">
    <source>
        <dbReference type="EMBL" id="MBA9005680.1"/>
    </source>
</evidence>
<dbReference type="InterPro" id="IPR027417">
    <property type="entry name" value="P-loop_NTPase"/>
</dbReference>
<feature type="compositionally biased region" description="Low complexity" evidence="1">
    <location>
        <begin position="692"/>
        <end position="705"/>
    </location>
</feature>